<organism evidence="3 4">
    <name type="scientific">Cylindrotheca closterium</name>
    <dbReference type="NCBI Taxonomy" id="2856"/>
    <lineage>
        <taxon>Eukaryota</taxon>
        <taxon>Sar</taxon>
        <taxon>Stramenopiles</taxon>
        <taxon>Ochrophyta</taxon>
        <taxon>Bacillariophyta</taxon>
        <taxon>Bacillariophyceae</taxon>
        <taxon>Bacillariophycidae</taxon>
        <taxon>Bacillariales</taxon>
        <taxon>Bacillariaceae</taxon>
        <taxon>Cylindrotheca</taxon>
    </lineage>
</organism>
<dbReference type="AlphaFoldDB" id="A0AAD2PXL9"/>
<comment type="caution">
    <text evidence="3">The sequence shown here is derived from an EMBL/GenBank/DDBJ whole genome shotgun (WGS) entry which is preliminary data.</text>
</comment>
<reference evidence="3" key="1">
    <citation type="submission" date="2023-08" db="EMBL/GenBank/DDBJ databases">
        <authorList>
            <person name="Audoor S."/>
            <person name="Bilcke G."/>
        </authorList>
    </citation>
    <scope>NUCLEOTIDE SEQUENCE</scope>
</reference>
<evidence type="ECO:0000313" key="3">
    <source>
        <dbReference type="EMBL" id="CAJ1966388.1"/>
    </source>
</evidence>
<name>A0AAD2PXL9_9STRA</name>
<feature type="region of interest" description="Disordered" evidence="1">
    <location>
        <begin position="1"/>
        <end position="31"/>
    </location>
</feature>
<sequence length="186" mass="20981">MCKSDDNSSRTIRTEMNLVNEEEKDDDHNERIDDFPSTLHNEMMEGYYPYNGIISFKPVPHADPQEESSGCIKRPSPEPAAFGEPVIWALFVQSFAVVFGILAGIFAELSNDSSSLQERENAIFYAQMLGGTSIALSTIAIRLLARVAREHQFKRLSRGRPMYRKATWISLVFGIVYCLGYGEFSL</sequence>
<protein>
    <submittedName>
        <fullName evidence="3">Uncharacterized protein</fullName>
    </submittedName>
</protein>
<keyword evidence="2" id="KW-0472">Membrane</keyword>
<feature type="transmembrane region" description="Helical" evidence="2">
    <location>
        <begin position="86"/>
        <end position="107"/>
    </location>
</feature>
<accession>A0AAD2PXL9</accession>
<evidence type="ECO:0000256" key="1">
    <source>
        <dbReference type="SAM" id="MobiDB-lite"/>
    </source>
</evidence>
<evidence type="ECO:0000256" key="2">
    <source>
        <dbReference type="SAM" id="Phobius"/>
    </source>
</evidence>
<feature type="transmembrane region" description="Helical" evidence="2">
    <location>
        <begin position="122"/>
        <end position="145"/>
    </location>
</feature>
<evidence type="ECO:0000313" key="4">
    <source>
        <dbReference type="Proteomes" id="UP001295423"/>
    </source>
</evidence>
<dbReference type="EMBL" id="CAKOGP040002280">
    <property type="protein sequence ID" value="CAJ1966388.1"/>
    <property type="molecule type" value="Genomic_DNA"/>
</dbReference>
<proteinExistence type="predicted"/>
<keyword evidence="2" id="KW-1133">Transmembrane helix</keyword>
<keyword evidence="4" id="KW-1185">Reference proteome</keyword>
<feature type="transmembrane region" description="Helical" evidence="2">
    <location>
        <begin position="166"/>
        <end position="184"/>
    </location>
</feature>
<gene>
    <name evidence="3" type="ORF">CYCCA115_LOCUS21972</name>
</gene>
<keyword evidence="2" id="KW-0812">Transmembrane</keyword>
<dbReference type="Proteomes" id="UP001295423">
    <property type="component" value="Unassembled WGS sequence"/>
</dbReference>